<protein>
    <submittedName>
        <fullName evidence="3">Uncharacterized protein</fullName>
    </submittedName>
</protein>
<name>A0ABN9P997_9DINO</name>
<gene>
    <name evidence="3" type="ORF">PCOR1329_LOCUS950</name>
</gene>
<reference evidence="3" key="1">
    <citation type="submission" date="2023-10" db="EMBL/GenBank/DDBJ databases">
        <authorList>
            <person name="Chen Y."/>
            <person name="Shah S."/>
            <person name="Dougan E. K."/>
            <person name="Thang M."/>
            <person name="Chan C."/>
        </authorList>
    </citation>
    <scope>NUCLEOTIDE SEQUENCE [LARGE SCALE GENOMIC DNA]</scope>
</reference>
<comment type="caution">
    <text evidence="3">The sequence shown here is derived from an EMBL/GenBank/DDBJ whole genome shotgun (WGS) entry which is preliminary data.</text>
</comment>
<feature type="compositionally biased region" description="Low complexity" evidence="2">
    <location>
        <begin position="28"/>
        <end position="41"/>
    </location>
</feature>
<evidence type="ECO:0000313" key="4">
    <source>
        <dbReference type="Proteomes" id="UP001189429"/>
    </source>
</evidence>
<proteinExistence type="predicted"/>
<evidence type="ECO:0000256" key="1">
    <source>
        <dbReference type="SAM" id="Coils"/>
    </source>
</evidence>
<evidence type="ECO:0000256" key="2">
    <source>
        <dbReference type="SAM" id="MobiDB-lite"/>
    </source>
</evidence>
<feature type="compositionally biased region" description="Low complexity" evidence="2">
    <location>
        <begin position="66"/>
        <end position="83"/>
    </location>
</feature>
<evidence type="ECO:0000313" key="3">
    <source>
        <dbReference type="EMBL" id="CAK0789339.1"/>
    </source>
</evidence>
<accession>A0ABN9P997</accession>
<keyword evidence="4" id="KW-1185">Reference proteome</keyword>
<dbReference type="EMBL" id="CAUYUJ010000224">
    <property type="protein sequence ID" value="CAK0789339.1"/>
    <property type="molecule type" value="Genomic_DNA"/>
</dbReference>
<keyword evidence="1" id="KW-0175">Coiled coil</keyword>
<feature type="compositionally biased region" description="Low complexity" evidence="2">
    <location>
        <begin position="112"/>
        <end position="125"/>
    </location>
</feature>
<sequence>MGKKPGAAADGLDARWERRRSGRERPDAAGADASGEESGPAVADGGSAAARHQRALAGHGSRRARAAAAASGEEGAARSLGSAEPPAGEALALVGDPRGERRRSGSGRRRSAALLAARRGDSPSACPAPAPPPPPERRASLPPPPAALAAEAASGVDWGARCGAAAPAAGGKHAGAAVAVAVQDPRAAARFELAEAARKQRPEEVCRALAGALQHGVGAEEVENALHLLGSLVRRAHAREAAAEHVGREAAREWRRATDRLDALVAAVRGLEARLPAAGADHAAPLPAEQAGPGEEPPRAEVAAVDFADLVASARGAGAGGLAAARGRRDAAVAAAARLRAEAEEAQARACAADQRARAAAAELAALEAEAAAEGEEGFSFAHPEEGLQL</sequence>
<organism evidence="3 4">
    <name type="scientific">Prorocentrum cordatum</name>
    <dbReference type="NCBI Taxonomy" id="2364126"/>
    <lineage>
        <taxon>Eukaryota</taxon>
        <taxon>Sar</taxon>
        <taxon>Alveolata</taxon>
        <taxon>Dinophyceae</taxon>
        <taxon>Prorocentrales</taxon>
        <taxon>Prorocentraceae</taxon>
        <taxon>Prorocentrum</taxon>
    </lineage>
</organism>
<dbReference type="Proteomes" id="UP001189429">
    <property type="component" value="Unassembled WGS sequence"/>
</dbReference>
<feature type="region of interest" description="Disordered" evidence="2">
    <location>
        <begin position="1"/>
        <end position="152"/>
    </location>
</feature>
<feature type="coiled-coil region" evidence="1">
    <location>
        <begin position="329"/>
        <end position="377"/>
    </location>
</feature>